<dbReference type="Proteomes" id="UP000185904">
    <property type="component" value="Unassembled WGS sequence"/>
</dbReference>
<evidence type="ECO:0000313" key="2">
    <source>
        <dbReference type="Proteomes" id="UP000185904"/>
    </source>
</evidence>
<keyword evidence="2" id="KW-1185">Reference proteome</keyword>
<gene>
    <name evidence="1" type="ORF">AYO20_02445</name>
</gene>
<evidence type="ECO:0008006" key="3">
    <source>
        <dbReference type="Google" id="ProtNLM"/>
    </source>
</evidence>
<dbReference type="EMBL" id="LVCJ01000010">
    <property type="protein sequence ID" value="OAL38386.1"/>
    <property type="molecule type" value="Genomic_DNA"/>
</dbReference>
<accession>A0A178D9G1</accession>
<reference evidence="1 2" key="1">
    <citation type="submission" date="2016-03" db="EMBL/GenBank/DDBJ databases">
        <title>The draft genome sequence of Fonsecaea nubica causative agent of cutaneous subcutaneous infection in human host.</title>
        <authorList>
            <person name="Costa F."/>
            <person name="Sybren D.H."/>
            <person name="Raittz R.T."/>
            <person name="Weiss V.A."/>
            <person name="Leao A.C."/>
            <person name="Gomes R."/>
            <person name="De Souza E.M."/>
            <person name="Pedrosa F.O."/>
            <person name="Steffens M.B."/>
            <person name="Bombassaro A."/>
            <person name="Tadra-Sfeir M.Z."/>
            <person name="Moreno L.F."/>
            <person name="Najafzadeh M.J."/>
            <person name="Felipe M.S."/>
            <person name="Teixeira M."/>
            <person name="Sun J."/>
            <person name="Xi L."/>
            <person name="Castro M.A."/>
            <person name="Vicente V.A."/>
        </authorList>
    </citation>
    <scope>NUCLEOTIDE SEQUENCE [LARGE SCALE GENOMIC DNA]</scope>
    <source>
        <strain evidence="1 2">CBS 269.64</strain>
    </source>
</reference>
<dbReference type="GeneID" id="34585868"/>
<sequence>MSLISAADFNLRTLQTVLNYEELVKTFFEKRATFEAALQRAEQELYPKPSFPTHKYYTNEISTGSILARKNFLAGGATALEREEEIKKEFRIMEKLTHVHITTVMFWLRSDTVYSIFMKPACDMNLRYCLEHCISQGYPQVVLM</sequence>
<dbReference type="AlphaFoldDB" id="A0A178D9G1"/>
<evidence type="ECO:0000313" key="1">
    <source>
        <dbReference type="EMBL" id="OAL38386.1"/>
    </source>
</evidence>
<dbReference type="OrthoDB" id="4062651at2759"/>
<name>A0A178D9G1_9EURO</name>
<organism evidence="1 2">
    <name type="scientific">Fonsecaea nubica</name>
    <dbReference type="NCBI Taxonomy" id="856822"/>
    <lineage>
        <taxon>Eukaryota</taxon>
        <taxon>Fungi</taxon>
        <taxon>Dikarya</taxon>
        <taxon>Ascomycota</taxon>
        <taxon>Pezizomycotina</taxon>
        <taxon>Eurotiomycetes</taxon>
        <taxon>Chaetothyriomycetidae</taxon>
        <taxon>Chaetothyriales</taxon>
        <taxon>Herpotrichiellaceae</taxon>
        <taxon>Fonsecaea</taxon>
    </lineage>
</organism>
<dbReference type="RefSeq" id="XP_022503398.1">
    <property type="nucleotide sequence ID" value="XM_022640749.1"/>
</dbReference>
<comment type="caution">
    <text evidence="1">The sequence shown here is derived from an EMBL/GenBank/DDBJ whole genome shotgun (WGS) entry which is preliminary data.</text>
</comment>
<proteinExistence type="predicted"/>
<protein>
    <recommendedName>
        <fullName evidence="3">Protein kinase domain-containing protein</fullName>
    </recommendedName>
</protein>